<keyword evidence="2" id="KW-0288">FMN</keyword>
<dbReference type="VEuPathDB" id="FungiDB:TRICI_005906"/>
<dbReference type="GO" id="GO:0018580">
    <property type="term" value="F:nitronate monooxygenase activity"/>
    <property type="evidence" value="ECO:0007669"/>
    <property type="project" value="InterPro"/>
</dbReference>
<evidence type="ECO:0000256" key="3">
    <source>
        <dbReference type="ARBA" id="ARBA00023002"/>
    </source>
</evidence>
<protein>
    <submittedName>
        <fullName evidence="4">Uncharacterized protein</fullName>
    </submittedName>
</protein>
<dbReference type="OrthoDB" id="10265891at2759"/>
<dbReference type="Proteomes" id="UP000761534">
    <property type="component" value="Unassembled WGS sequence"/>
</dbReference>
<evidence type="ECO:0000313" key="5">
    <source>
        <dbReference type="Proteomes" id="UP000761534"/>
    </source>
</evidence>
<gene>
    <name evidence="4" type="ORF">TRICI_005906</name>
</gene>
<dbReference type="Gene3D" id="3.20.20.70">
    <property type="entry name" value="Aldolase class I"/>
    <property type="match status" value="1"/>
</dbReference>
<organism evidence="4 5">
    <name type="scientific">Trichomonascus ciferrii</name>
    <dbReference type="NCBI Taxonomy" id="44093"/>
    <lineage>
        <taxon>Eukaryota</taxon>
        <taxon>Fungi</taxon>
        <taxon>Dikarya</taxon>
        <taxon>Ascomycota</taxon>
        <taxon>Saccharomycotina</taxon>
        <taxon>Dipodascomycetes</taxon>
        <taxon>Dipodascales</taxon>
        <taxon>Trichomonascaceae</taxon>
        <taxon>Trichomonascus</taxon>
        <taxon>Trichomonascus ciferrii complex</taxon>
    </lineage>
</organism>
<dbReference type="PANTHER" id="PTHR32332">
    <property type="entry name" value="2-NITROPROPANE DIOXYGENASE"/>
    <property type="match status" value="1"/>
</dbReference>
<name>A0A642UN15_9ASCO</name>
<evidence type="ECO:0000313" key="4">
    <source>
        <dbReference type="EMBL" id="KAA8902304.1"/>
    </source>
</evidence>
<keyword evidence="3" id="KW-0560">Oxidoreductase</keyword>
<dbReference type="InterPro" id="IPR013785">
    <property type="entry name" value="Aldolase_TIM"/>
</dbReference>
<dbReference type="Pfam" id="PF03060">
    <property type="entry name" value="NMO"/>
    <property type="match status" value="1"/>
</dbReference>
<keyword evidence="5" id="KW-1185">Reference proteome</keyword>
<accession>A0A642UN15</accession>
<reference evidence="4" key="1">
    <citation type="journal article" date="2019" name="G3 (Bethesda)">
        <title>Genome Assemblies of Two Rare Opportunistic Yeast Pathogens: Diutina rugosa (syn. Candida rugosa) and Trichomonascus ciferrii (syn. Candida ciferrii).</title>
        <authorList>
            <person name="Mixao V."/>
            <person name="Saus E."/>
            <person name="Hansen A.P."/>
            <person name="Lass-Florl C."/>
            <person name="Gabaldon T."/>
        </authorList>
    </citation>
    <scope>NUCLEOTIDE SEQUENCE</scope>
    <source>
        <strain evidence="4">CBS 4856</strain>
    </source>
</reference>
<comment type="caution">
    <text evidence="4">The sequence shown here is derived from an EMBL/GenBank/DDBJ whole genome shotgun (WGS) entry which is preliminary data.</text>
</comment>
<keyword evidence="1" id="KW-0285">Flavoprotein</keyword>
<dbReference type="CDD" id="cd04730">
    <property type="entry name" value="NPD_like"/>
    <property type="match status" value="1"/>
</dbReference>
<dbReference type="AlphaFoldDB" id="A0A642UN15"/>
<proteinExistence type="predicted"/>
<dbReference type="PANTHER" id="PTHR32332:SF31">
    <property type="entry name" value="2-NITROPROPANE DIOXYGENASE FAMILY, PUTATIVE (AFU_ORTHOLOGUE AFUA_2G09850)-RELATED"/>
    <property type="match status" value="1"/>
</dbReference>
<dbReference type="EMBL" id="SWFS01000467">
    <property type="protein sequence ID" value="KAA8902304.1"/>
    <property type="molecule type" value="Genomic_DNA"/>
</dbReference>
<evidence type="ECO:0000256" key="2">
    <source>
        <dbReference type="ARBA" id="ARBA00022643"/>
    </source>
</evidence>
<dbReference type="InterPro" id="IPR004136">
    <property type="entry name" value="NMO"/>
</dbReference>
<dbReference type="SUPFAM" id="SSF51412">
    <property type="entry name" value="Inosine monophosphate dehydrogenase (IMPDH)"/>
    <property type="match status" value="1"/>
</dbReference>
<sequence>MGVESTLSTPVTELFNIKYPVILAGMHIAAGPRLAAAVTNAGGLGVLGALSCKTPDMLRSAIVELKSYLNDENAPFGVDMALPKIGDGARKTNHPYHHGPLDPFIDVMIEMGCKLFVCAVGIPPHEAVEKFHKHGIVVMNMVGAAKHVPKALENGADMVCAQGSEGGGHTGSTPTSLLIPTVVDIAKAYTSPLTGKPVNVVAAGGMYSGKSLAAALAWGASAVWVGTRFVASVESGAPEEHKKKVLECNFDGTVRTIIYTGRPLRVFKTPYVKDWEQNRQKEIEELTSKGIIPYEHELDNGLEDTDENSRYLMGETAATVKDILPAKEIVEDMVNEAVQQIVRVSKFQTKL</sequence>
<evidence type="ECO:0000256" key="1">
    <source>
        <dbReference type="ARBA" id="ARBA00022630"/>
    </source>
</evidence>